<dbReference type="InterPro" id="IPR054437">
    <property type="entry name" value="PspA-assoc_dom"/>
</dbReference>
<feature type="domain" description="PspA-associated" evidence="1">
    <location>
        <begin position="1"/>
        <end position="92"/>
    </location>
</feature>
<reference evidence="2" key="1">
    <citation type="submission" date="2020-10" db="EMBL/GenBank/DDBJ databases">
        <authorList>
            <person name="Hahn C.J."/>
            <person name="Laso-Perez R."/>
            <person name="Vulcano F."/>
            <person name="Vaziourakis K.-M."/>
            <person name="Stokke R."/>
            <person name="Steen I.H."/>
            <person name="Teske A."/>
            <person name="Boetius A."/>
            <person name="Liebeke M."/>
            <person name="Amann R."/>
            <person name="Knittel K."/>
        </authorList>
    </citation>
    <scope>NUCLEOTIDE SEQUENCE</scope>
    <source>
        <strain evidence="2">Gfbio:e3339647-f889-4370-9287-4fb5cb688e4c:AG392M11_GoMArc1</strain>
    </source>
</reference>
<name>A0A811T6R1_9EURY</name>
<evidence type="ECO:0000313" key="2">
    <source>
        <dbReference type="EMBL" id="CAD6493046.1"/>
    </source>
</evidence>
<protein>
    <recommendedName>
        <fullName evidence="1">PspA-associated domain-containing protein</fullName>
    </recommendedName>
</protein>
<dbReference type="Pfam" id="PF22743">
    <property type="entry name" value="PspAA"/>
    <property type="match status" value="1"/>
</dbReference>
<dbReference type="EMBL" id="CAJHIQ010000023">
    <property type="protein sequence ID" value="CAD6493046.1"/>
    <property type="molecule type" value="Genomic_DNA"/>
</dbReference>
<proteinExistence type="predicted"/>
<sequence length="92" mass="10536">MIARLMGLGQYHIEDAYIDDLNTIDNLIVEIVEKDDYNNFRKTYPELISYVQKHGTPVPDGEIVESDIIIPPDDLTLEEAREIFKGQGIIED</sequence>
<dbReference type="AlphaFoldDB" id="A0A811T6R1"/>
<gene>
    <name evidence="2" type="ORF">DIAAKJNI_00435</name>
</gene>
<evidence type="ECO:0000313" key="3">
    <source>
        <dbReference type="Proteomes" id="UP000639006"/>
    </source>
</evidence>
<dbReference type="Proteomes" id="UP000639006">
    <property type="component" value="Unassembled WGS sequence"/>
</dbReference>
<organism evidence="2 3">
    <name type="scientific">Candidatus Argoarchaeum ethanivorans</name>
    <dbReference type="NCBI Taxonomy" id="2608793"/>
    <lineage>
        <taxon>Archaea</taxon>
        <taxon>Methanobacteriati</taxon>
        <taxon>Methanobacteriota</taxon>
        <taxon>Stenosarchaea group</taxon>
        <taxon>Methanomicrobia</taxon>
        <taxon>Methanosarcinales</taxon>
        <taxon>Methanosarcinales incertae sedis</taxon>
        <taxon>GOM Arc I cluster</taxon>
        <taxon>Candidatus Argoarchaeum</taxon>
    </lineage>
</organism>
<evidence type="ECO:0000259" key="1">
    <source>
        <dbReference type="Pfam" id="PF22743"/>
    </source>
</evidence>
<accession>A0A811T6R1</accession>
<comment type="caution">
    <text evidence="2">The sequence shown here is derived from an EMBL/GenBank/DDBJ whole genome shotgun (WGS) entry which is preliminary data.</text>
</comment>